<evidence type="ECO:0000256" key="3">
    <source>
        <dbReference type="ARBA" id="ARBA00023014"/>
    </source>
</evidence>
<protein>
    <recommendedName>
        <fullName evidence="7">4Fe-4S ferredoxin-type domain-containing protein</fullName>
    </recommendedName>
</protein>
<organism evidence="5 6">
    <name type="scientific">Novosphingobium pituita</name>
    <dbReference type="NCBI Taxonomy" id="3056842"/>
    <lineage>
        <taxon>Bacteria</taxon>
        <taxon>Pseudomonadati</taxon>
        <taxon>Pseudomonadota</taxon>
        <taxon>Alphaproteobacteria</taxon>
        <taxon>Sphingomonadales</taxon>
        <taxon>Sphingomonadaceae</taxon>
        <taxon>Novosphingobium</taxon>
    </lineage>
</organism>
<evidence type="ECO:0000256" key="4">
    <source>
        <dbReference type="SAM" id="MobiDB-lite"/>
    </source>
</evidence>
<keyword evidence="2" id="KW-0408">Iron</keyword>
<keyword evidence="6" id="KW-1185">Reference proteome</keyword>
<evidence type="ECO:0000256" key="1">
    <source>
        <dbReference type="ARBA" id="ARBA00022723"/>
    </source>
</evidence>
<comment type="caution">
    <text evidence="5">The sequence shown here is derived from an EMBL/GenBank/DDBJ whole genome shotgun (WGS) entry which is preliminary data.</text>
</comment>
<keyword evidence="3" id="KW-0411">Iron-sulfur</keyword>
<dbReference type="PROSITE" id="PS00198">
    <property type="entry name" value="4FE4S_FER_1"/>
    <property type="match status" value="1"/>
</dbReference>
<dbReference type="Proteomes" id="UP001187221">
    <property type="component" value="Unassembled WGS sequence"/>
</dbReference>
<feature type="region of interest" description="Disordered" evidence="4">
    <location>
        <begin position="1"/>
        <end position="34"/>
    </location>
</feature>
<name>A0ABQ6P349_9SPHN</name>
<evidence type="ECO:0000256" key="2">
    <source>
        <dbReference type="ARBA" id="ARBA00023004"/>
    </source>
</evidence>
<reference evidence="5 6" key="1">
    <citation type="submission" date="2023-06" db="EMBL/GenBank/DDBJ databases">
        <title>Draft genome sequence of Novosphingobium sp. strain IK01.</title>
        <authorList>
            <person name="Hatamoto M."/>
            <person name="Ikarashi T."/>
            <person name="Yamaguchi T."/>
        </authorList>
    </citation>
    <scope>NUCLEOTIDE SEQUENCE [LARGE SCALE GENOMIC DNA]</scope>
    <source>
        <strain evidence="5 6">IK01</strain>
    </source>
</reference>
<evidence type="ECO:0008006" key="7">
    <source>
        <dbReference type="Google" id="ProtNLM"/>
    </source>
</evidence>
<evidence type="ECO:0000313" key="5">
    <source>
        <dbReference type="EMBL" id="GMM59601.1"/>
    </source>
</evidence>
<proteinExistence type="predicted"/>
<evidence type="ECO:0000313" key="6">
    <source>
        <dbReference type="Proteomes" id="UP001187221"/>
    </source>
</evidence>
<dbReference type="EMBL" id="BTFW01000001">
    <property type="protein sequence ID" value="GMM59601.1"/>
    <property type="molecule type" value="Genomic_DNA"/>
</dbReference>
<dbReference type="InterPro" id="IPR017900">
    <property type="entry name" value="4Fe4S_Fe_S_CS"/>
</dbReference>
<gene>
    <name evidence="5" type="ORF">NUTIK01_03780</name>
</gene>
<sequence length="74" mass="7627">MGLGIGLVLRGSRGGQRDAEGGGQSRSGREGEGGAVPECHLCLLCGIQCPKGSGHYRDGSVQFRKTVPMGITVQ</sequence>
<accession>A0ABQ6P349</accession>
<keyword evidence="1" id="KW-0479">Metal-binding</keyword>